<evidence type="ECO:0000259" key="6">
    <source>
        <dbReference type="Pfam" id="PF13086"/>
    </source>
</evidence>
<evidence type="ECO:0000256" key="4">
    <source>
        <dbReference type="ARBA" id="ARBA00022806"/>
    </source>
</evidence>
<feature type="domain" description="DNA2/NAM7 helicase helicase" evidence="6">
    <location>
        <begin position="409"/>
        <end position="509"/>
    </location>
</feature>
<dbReference type="PANTHER" id="PTHR43788:SF8">
    <property type="entry name" value="DNA-BINDING PROTEIN SMUBP-2"/>
    <property type="match status" value="1"/>
</dbReference>
<accession>A0A377J6F6</accession>
<proteinExistence type="inferred from homology"/>
<evidence type="ECO:0000259" key="7">
    <source>
        <dbReference type="Pfam" id="PF13087"/>
    </source>
</evidence>
<dbReference type="Gene3D" id="3.40.50.300">
    <property type="entry name" value="P-loop containing nucleotide triphosphate hydrolases"/>
    <property type="match status" value="2"/>
</dbReference>
<dbReference type="GO" id="GO:0016787">
    <property type="term" value="F:hydrolase activity"/>
    <property type="evidence" value="ECO:0007669"/>
    <property type="project" value="UniProtKB-KW"/>
</dbReference>
<keyword evidence="2" id="KW-0547">Nucleotide-binding</keyword>
<dbReference type="CDD" id="cd18808">
    <property type="entry name" value="SF1_C_Upf1"/>
    <property type="match status" value="1"/>
</dbReference>
<protein>
    <submittedName>
        <fullName evidence="8">AAA ATPase</fullName>
    </submittedName>
</protein>
<keyword evidence="4" id="KW-0347">Helicase</keyword>
<dbReference type="RefSeq" id="WP_115012243.1">
    <property type="nucleotide sequence ID" value="NZ_UGHV01000001.1"/>
</dbReference>
<evidence type="ECO:0000256" key="2">
    <source>
        <dbReference type="ARBA" id="ARBA00022741"/>
    </source>
</evidence>
<evidence type="ECO:0000313" key="8">
    <source>
        <dbReference type="EMBL" id="STO98067.1"/>
    </source>
</evidence>
<dbReference type="InterPro" id="IPR047187">
    <property type="entry name" value="SF1_C_Upf1"/>
</dbReference>
<reference evidence="8 9" key="1">
    <citation type="submission" date="2018-06" db="EMBL/GenBank/DDBJ databases">
        <authorList>
            <consortium name="Pathogen Informatics"/>
            <person name="Doyle S."/>
        </authorList>
    </citation>
    <scope>NUCLEOTIDE SEQUENCE [LARGE SCALE GENOMIC DNA]</scope>
    <source>
        <strain evidence="8 9">NCTC12410</strain>
    </source>
</reference>
<dbReference type="InterPro" id="IPR027417">
    <property type="entry name" value="P-loop_NTPase"/>
</dbReference>
<dbReference type="OrthoDB" id="9757917at2"/>
<dbReference type="InterPro" id="IPR050534">
    <property type="entry name" value="Coronavir_polyprotein_1ab"/>
</dbReference>
<feature type="domain" description="DNA2/NAM7 helicase-like C-terminal" evidence="7">
    <location>
        <begin position="892"/>
        <end position="1080"/>
    </location>
</feature>
<dbReference type="AlphaFoldDB" id="A0A377J6F6"/>
<comment type="similarity">
    <text evidence="1">Belongs to the DNA2/NAM7 helicase family.</text>
</comment>
<dbReference type="PANTHER" id="PTHR43788">
    <property type="entry name" value="DNA2/NAM7 HELICASE FAMILY MEMBER"/>
    <property type="match status" value="1"/>
</dbReference>
<dbReference type="Pfam" id="PF13086">
    <property type="entry name" value="AAA_11"/>
    <property type="match status" value="2"/>
</dbReference>
<dbReference type="GO" id="GO:0005524">
    <property type="term" value="F:ATP binding"/>
    <property type="evidence" value="ECO:0007669"/>
    <property type="project" value="UniProtKB-KW"/>
</dbReference>
<sequence>MQHYYRAFSQNADEAKRKRECIEKEILPFSQYIKTAITTLEKKEVKARWERVETEFNASLEINGYFYEYKPLSQIRLKDEIYTRLDSMLFLENLPQHRDYDEKLFIALDNDEKVIIHLKAGDIAQGKWALYALCNLAGESGAGMQDSERLDSSDRGFICLDSLGLNDRDRQKLASNTIKKISWSGDDIQAKKLAVWLGSGEVDLDSKQVEIKSLEKNVIFLNSDIGKAATIQKDGYLIPALLEMDYIKENHKVIQDNENHKIIYCKDEIKNSLCKLIKKPINYCDFQALRDEKGNKIHIEKQDSKQVFIKDIKKLDDKARLYDKNGISYTLRIEDKGFILKTKPNTNTLKRQENAIQNLIKTPLSQSHTLLKLFASRKQDKIKWLAQDSKTTNITEWEVLTDENRKGADIQRNFIQQALNTKDFALLEGPPGSGKTTTILELIAQIIKQNKRVLLCGSTHIAIDNVLERLKEKKLIERLNIFPIRVGREGALSEEVKEFKLGDFGRNYENSLLEKYSVYDDLKKDSNDKNNQGKIGLKFFMQCANLVCGTTIGILKYPGMDSKKRNKKTIKPIMPDFDYLIIDESSKTTFQEFLVPAMYAKKWIIVGDTRQLSPFVDRDELENNISNLALGYNKSNKSFDSLESSYQQACFLLYLLAKIYKENGYNIKIAMGVSSEILEIIQQEITIRREEKRDTFGVLNPKLEVGYIKDLQISSYFDNLSKHWIFYDENLAEKDSLHSPLKSLIPSDFIDFSNLSLLYQYQYRHKNTKLMFDSRDKAKVKDLESFLKAIKEYRQERSFASEIAWRLSREFELRTFSDSNKAKNKNQSYTKTIDELLPKSHKDRNLIRKKISSIANIALPSILESLIKGVSDRRSVREDSAIRSGFTKDELEKRHSILSTQGRMHTDISRFPREQFYKEANALQDLPELEREWSYTRYKKRSVWINVDGKSYRGKNEKEAEILIKELKAFIDFASKNPHPLNETWSIAVLSFYKGQTKILESKLQDYTGLKHKSTDFTKEWNGTKIQMKLCSVDKFQGQEADIVFLSMVNTDKIGFLDNPNRLNVGITRAKFQLVILGKYKYFSQCRDDMLKQFALHHKDTLHKGNK</sequence>
<dbReference type="EMBL" id="UGHV01000001">
    <property type="protein sequence ID" value="STO98067.1"/>
    <property type="molecule type" value="Genomic_DNA"/>
</dbReference>
<evidence type="ECO:0000256" key="3">
    <source>
        <dbReference type="ARBA" id="ARBA00022801"/>
    </source>
</evidence>
<evidence type="ECO:0000313" key="9">
    <source>
        <dbReference type="Proteomes" id="UP000254841"/>
    </source>
</evidence>
<keyword evidence="3" id="KW-0378">Hydrolase</keyword>
<dbReference type="InterPro" id="IPR041679">
    <property type="entry name" value="DNA2/NAM7-like_C"/>
</dbReference>
<dbReference type="GO" id="GO:0043139">
    <property type="term" value="F:5'-3' DNA helicase activity"/>
    <property type="evidence" value="ECO:0007669"/>
    <property type="project" value="TreeGrafter"/>
</dbReference>
<dbReference type="InterPro" id="IPR041677">
    <property type="entry name" value="DNA2/NAM7_AAA_11"/>
</dbReference>
<dbReference type="Pfam" id="PF13087">
    <property type="entry name" value="AAA_12"/>
    <property type="match status" value="1"/>
</dbReference>
<name>A0A377J6F6_9HELI</name>
<gene>
    <name evidence="8" type="ORF">NCTC12410_01921</name>
</gene>
<evidence type="ECO:0000256" key="5">
    <source>
        <dbReference type="ARBA" id="ARBA00022840"/>
    </source>
</evidence>
<dbReference type="SUPFAM" id="SSF52540">
    <property type="entry name" value="P-loop containing nucleoside triphosphate hydrolases"/>
    <property type="match status" value="2"/>
</dbReference>
<feature type="domain" description="DNA2/NAM7 helicase helicase" evidence="6">
    <location>
        <begin position="567"/>
        <end position="616"/>
    </location>
</feature>
<evidence type="ECO:0000256" key="1">
    <source>
        <dbReference type="ARBA" id="ARBA00007913"/>
    </source>
</evidence>
<organism evidence="8 9">
    <name type="scientific">Helicobacter canis</name>
    <dbReference type="NCBI Taxonomy" id="29419"/>
    <lineage>
        <taxon>Bacteria</taxon>
        <taxon>Pseudomonadati</taxon>
        <taxon>Campylobacterota</taxon>
        <taxon>Epsilonproteobacteria</taxon>
        <taxon>Campylobacterales</taxon>
        <taxon>Helicobacteraceae</taxon>
        <taxon>Helicobacter</taxon>
    </lineage>
</organism>
<dbReference type="Proteomes" id="UP000254841">
    <property type="component" value="Unassembled WGS sequence"/>
</dbReference>
<keyword evidence="5" id="KW-0067">ATP-binding</keyword>